<evidence type="ECO:0000259" key="1">
    <source>
        <dbReference type="Pfam" id="PF06812"/>
    </source>
</evidence>
<gene>
    <name evidence="2" type="ORF">HNP33_002909</name>
</gene>
<evidence type="ECO:0000313" key="2">
    <source>
        <dbReference type="EMBL" id="MBB6578807.1"/>
    </source>
</evidence>
<evidence type="ECO:0000313" key="3">
    <source>
        <dbReference type="Proteomes" id="UP000562492"/>
    </source>
</evidence>
<keyword evidence="3" id="KW-1185">Reference proteome</keyword>
<comment type="caution">
    <text evidence="2">The sequence shown here is derived from an EMBL/GenBank/DDBJ whole genome shotgun (WGS) entry which is preliminary data.</text>
</comment>
<accession>A0ABR6RI72</accession>
<reference evidence="2 3" key="1">
    <citation type="submission" date="2020-08" db="EMBL/GenBank/DDBJ databases">
        <title>Functional genomics of gut bacteria from endangered species of beetles.</title>
        <authorList>
            <person name="Carlos-Shanley C."/>
        </authorList>
    </citation>
    <scope>NUCLEOTIDE SEQUENCE [LARGE SCALE GENOMIC DNA]</scope>
    <source>
        <strain evidence="2 3">S00124</strain>
    </source>
</reference>
<sequence>MWRVAGARKVEDFNVDVNWAVPISDTEPSGKNTEFETKYAELETAALFSPEQQYGDTVIASKEPDWQQMLRLAADLSSETKDLRVMLLLTRALTRMHGLQGLHYGLKSVNTVCQLFWSSVHPQLEIDGAQDPQMRYSVFSDFGDIGALVADMRQSILLPSHIGAFSIKDLERLADNGSIDINGISVTPTQISQIVQEQAQSPDTELLALPEQIIAEIAAIQLRCQQELGSEFEPDLLPLSRPLQKILKLIRADGPGTDPAQTSEGGASGAVEAMPMPAAAGDIRSRKDAVRQLELVCQYLEKNEPTNPAPLLIQRAIKVMEMSFMDIVKNMAPDGLNQAMFITGAEASDD</sequence>
<feature type="domain" description="ImpA N-terminal" evidence="1">
    <location>
        <begin position="22"/>
        <end position="138"/>
    </location>
</feature>
<dbReference type="Proteomes" id="UP000562492">
    <property type="component" value="Unassembled WGS sequence"/>
</dbReference>
<name>A0ABR6RI72_9BURK</name>
<dbReference type="InterPro" id="IPR017740">
    <property type="entry name" value="TssA-like"/>
</dbReference>
<dbReference type="PANTHER" id="PTHR37951:SF1">
    <property type="entry name" value="TYPE VI SECRETION SYSTEM COMPONENT TSSA1"/>
    <property type="match status" value="1"/>
</dbReference>
<dbReference type="Pfam" id="PF06812">
    <property type="entry name" value="ImpA_N"/>
    <property type="match status" value="1"/>
</dbReference>
<dbReference type="EMBL" id="JACHKZ010000019">
    <property type="protein sequence ID" value="MBB6578807.1"/>
    <property type="molecule type" value="Genomic_DNA"/>
</dbReference>
<organism evidence="2 3">
    <name type="scientific">Comamonas odontotermitis</name>
    <dbReference type="NCBI Taxonomy" id="379895"/>
    <lineage>
        <taxon>Bacteria</taxon>
        <taxon>Pseudomonadati</taxon>
        <taxon>Pseudomonadota</taxon>
        <taxon>Betaproteobacteria</taxon>
        <taxon>Burkholderiales</taxon>
        <taxon>Comamonadaceae</taxon>
        <taxon>Comamonas</taxon>
    </lineage>
</organism>
<dbReference type="InterPro" id="IPR010657">
    <property type="entry name" value="ImpA_N"/>
</dbReference>
<dbReference type="PANTHER" id="PTHR37951">
    <property type="entry name" value="CYTOPLASMIC PROTEIN-RELATED"/>
    <property type="match status" value="1"/>
</dbReference>
<proteinExistence type="predicted"/>
<protein>
    <submittedName>
        <fullName evidence="2">Type VI secretion system protein ImpA</fullName>
    </submittedName>
</protein>
<dbReference type="NCBIfam" id="TIGR03363">
    <property type="entry name" value="VI_chp_8"/>
    <property type="match status" value="1"/>
</dbReference>